<dbReference type="AlphaFoldDB" id="A0A1D3TXE9"/>
<feature type="site" description="Transition state stabilizer" evidence="4">
    <location>
        <position position="56"/>
    </location>
</feature>
<evidence type="ECO:0000256" key="2">
    <source>
        <dbReference type="ARBA" id="ARBA00022695"/>
    </source>
</evidence>
<evidence type="ECO:0000313" key="6">
    <source>
        <dbReference type="Proteomes" id="UP000199315"/>
    </source>
</evidence>
<gene>
    <name evidence="4" type="primary">ispD</name>
    <name evidence="5" type="ORF">SAMN05421730_103040</name>
</gene>
<name>A0A1D3TXE9_9FIRM</name>
<dbReference type="PANTHER" id="PTHR32125">
    <property type="entry name" value="2-C-METHYL-D-ERYTHRITOL 4-PHOSPHATE CYTIDYLYLTRANSFERASE, CHLOROPLASTIC"/>
    <property type="match status" value="1"/>
</dbReference>
<dbReference type="Proteomes" id="UP000199315">
    <property type="component" value="Unassembled WGS sequence"/>
</dbReference>
<dbReference type="NCBIfam" id="TIGR00453">
    <property type="entry name" value="ispD"/>
    <property type="match status" value="1"/>
</dbReference>
<evidence type="ECO:0000256" key="1">
    <source>
        <dbReference type="ARBA" id="ARBA00022679"/>
    </source>
</evidence>
<dbReference type="EC" id="2.7.7.60" evidence="4"/>
<dbReference type="Gene3D" id="3.90.550.10">
    <property type="entry name" value="Spore Coat Polysaccharide Biosynthesis Protein SpsA, Chain A"/>
    <property type="match status" value="1"/>
</dbReference>
<evidence type="ECO:0000256" key="3">
    <source>
        <dbReference type="ARBA" id="ARBA00023229"/>
    </source>
</evidence>
<dbReference type="FunFam" id="3.90.550.10:FF:000003">
    <property type="entry name" value="2-C-methyl-D-erythritol 4-phosphate cytidylyltransferase"/>
    <property type="match status" value="1"/>
</dbReference>
<dbReference type="InterPro" id="IPR001228">
    <property type="entry name" value="IspD"/>
</dbReference>
<dbReference type="PANTHER" id="PTHR32125:SF4">
    <property type="entry name" value="2-C-METHYL-D-ERYTHRITOL 4-PHOSPHATE CYTIDYLYLTRANSFERASE, CHLOROPLASTIC"/>
    <property type="match status" value="1"/>
</dbReference>
<feature type="site" description="Transition state stabilizer" evidence="4">
    <location>
        <position position="49"/>
    </location>
</feature>
<proteinExistence type="inferred from homology"/>
<dbReference type="SUPFAM" id="SSF53448">
    <property type="entry name" value="Nucleotide-diphospho-sugar transferases"/>
    <property type="match status" value="1"/>
</dbReference>
<dbReference type="EMBL" id="FMKA01000030">
    <property type="protein sequence ID" value="SCP99017.1"/>
    <property type="molecule type" value="Genomic_DNA"/>
</dbReference>
<dbReference type="GO" id="GO:0019288">
    <property type="term" value="P:isopentenyl diphosphate biosynthetic process, methylerythritol 4-phosphate pathway"/>
    <property type="evidence" value="ECO:0007669"/>
    <property type="project" value="UniProtKB-UniRule"/>
</dbReference>
<organism evidence="5 6">
    <name type="scientific">Anaerobium acetethylicum</name>
    <dbReference type="NCBI Taxonomy" id="1619234"/>
    <lineage>
        <taxon>Bacteria</taxon>
        <taxon>Bacillati</taxon>
        <taxon>Bacillota</taxon>
        <taxon>Clostridia</taxon>
        <taxon>Lachnospirales</taxon>
        <taxon>Lachnospiraceae</taxon>
        <taxon>Anaerobium</taxon>
    </lineage>
</organism>
<feature type="site" description="Positions MEP for the nucleophilic attack" evidence="4">
    <location>
        <position position="245"/>
    </location>
</feature>
<comment type="similarity">
    <text evidence="4">Belongs to the IspD/TarI cytidylyltransferase family. IspD subfamily.</text>
</comment>
<comment type="function">
    <text evidence="4">Catalyzes the formation of 4-diphosphocytidyl-2-C-methyl-D-erythritol from CTP and 2-C-methyl-D-erythritol 4-phosphate (MEP).</text>
</comment>
<keyword evidence="6" id="KW-1185">Reference proteome</keyword>
<keyword evidence="2 4" id="KW-0548">Nucleotidyltransferase</keyword>
<dbReference type="HAMAP" id="MF_00108">
    <property type="entry name" value="IspD"/>
    <property type="match status" value="1"/>
</dbReference>
<comment type="pathway">
    <text evidence="4">Isoprenoid biosynthesis; isopentenyl diphosphate biosynthesis via DXP pathway; isopentenyl diphosphate from 1-deoxy-D-xylulose 5-phosphate: step 2/6.</text>
</comment>
<sequence>MQFLILNWENGRTSRNSRFTESIEGGLFLIKEKAEKVVAIVLAAGQGTRMNSPIQKQFLLVKGKPLVYYSLLEFQESDVDEIILVVSPGCIESCRQDIVETYNFDKVVKIIEGGQERYNSVYNGIKAIGSCAYLLIHDGARPFVDQEIIKRTIESVKEYRACVVGMPVKDTIKIADGKEFIKETPDRSLLWQIQTPQAFEYSLVKDAYEKVLDLADINVTDDAMVVEAATDIKVKLIRGSYENIKITTPEDLKIAEVFCCR</sequence>
<accession>A0A1D3TXE9</accession>
<comment type="catalytic activity">
    <reaction evidence="4">
        <text>2-C-methyl-D-erythritol 4-phosphate + CTP + H(+) = 4-CDP-2-C-methyl-D-erythritol + diphosphate</text>
        <dbReference type="Rhea" id="RHEA:13429"/>
        <dbReference type="ChEBI" id="CHEBI:15378"/>
        <dbReference type="ChEBI" id="CHEBI:33019"/>
        <dbReference type="ChEBI" id="CHEBI:37563"/>
        <dbReference type="ChEBI" id="CHEBI:57823"/>
        <dbReference type="ChEBI" id="CHEBI:58262"/>
        <dbReference type="EC" id="2.7.7.60"/>
    </reaction>
</comment>
<dbReference type="InterPro" id="IPR050088">
    <property type="entry name" value="IspD/TarI_cytidylyltransf_bact"/>
</dbReference>
<dbReference type="InterPro" id="IPR034683">
    <property type="entry name" value="IspD/TarI"/>
</dbReference>
<keyword evidence="1 4" id="KW-0808">Transferase</keyword>
<dbReference type="InterPro" id="IPR029044">
    <property type="entry name" value="Nucleotide-diphossugar_trans"/>
</dbReference>
<evidence type="ECO:0000256" key="4">
    <source>
        <dbReference type="HAMAP-Rule" id="MF_00108"/>
    </source>
</evidence>
<dbReference type="UniPathway" id="UPA00056">
    <property type="reaction ID" value="UER00093"/>
</dbReference>
<dbReference type="STRING" id="1619234.SAMN05421730_103040"/>
<evidence type="ECO:0000313" key="5">
    <source>
        <dbReference type="EMBL" id="SCP99017.1"/>
    </source>
</evidence>
<protein>
    <recommendedName>
        <fullName evidence="4">2-C-methyl-D-erythritol 4-phosphate cytidylyltransferase</fullName>
        <ecNumber evidence="4">2.7.7.60</ecNumber>
    </recommendedName>
    <alternativeName>
        <fullName evidence="4">4-diphosphocytidyl-2C-methyl-D-erythritol synthase</fullName>
    </alternativeName>
    <alternativeName>
        <fullName evidence="4">MEP cytidylyltransferase</fullName>
        <shortName evidence="4">MCT</shortName>
    </alternativeName>
</protein>
<feature type="site" description="Positions MEP for the nucleophilic attack" evidence="4">
    <location>
        <position position="187"/>
    </location>
</feature>
<dbReference type="Pfam" id="PF01128">
    <property type="entry name" value="IspD"/>
    <property type="match status" value="1"/>
</dbReference>
<keyword evidence="3 4" id="KW-0414">Isoprene biosynthesis</keyword>
<dbReference type="GO" id="GO:0050518">
    <property type="term" value="F:2-C-methyl-D-erythritol 4-phosphate cytidylyltransferase activity"/>
    <property type="evidence" value="ECO:0007669"/>
    <property type="project" value="UniProtKB-UniRule"/>
</dbReference>
<dbReference type="CDD" id="cd02516">
    <property type="entry name" value="CDP-ME_synthetase"/>
    <property type="match status" value="1"/>
</dbReference>
<reference evidence="5 6" key="1">
    <citation type="submission" date="2016-09" db="EMBL/GenBank/DDBJ databases">
        <authorList>
            <person name="Capua I."/>
            <person name="De Benedictis P."/>
            <person name="Joannis T."/>
            <person name="Lombin L.H."/>
            <person name="Cattoli G."/>
        </authorList>
    </citation>
    <scope>NUCLEOTIDE SEQUENCE [LARGE SCALE GENOMIC DNA]</scope>
    <source>
        <strain evidence="5 6">GluBS11</strain>
    </source>
</reference>